<dbReference type="GeneID" id="111085131"/>
<evidence type="ECO:0000313" key="4">
    <source>
        <dbReference type="RefSeq" id="XP_022238135.1"/>
    </source>
</evidence>
<dbReference type="RefSeq" id="XP_022238135.1">
    <property type="nucleotide sequence ID" value="XM_022382427.1"/>
</dbReference>
<evidence type="ECO:0000313" key="3">
    <source>
        <dbReference type="Proteomes" id="UP000694941"/>
    </source>
</evidence>
<reference evidence="4" key="1">
    <citation type="submission" date="2025-08" db="UniProtKB">
        <authorList>
            <consortium name="RefSeq"/>
        </authorList>
    </citation>
    <scope>IDENTIFICATION</scope>
    <source>
        <tissue evidence="4">Muscle</tissue>
    </source>
</reference>
<dbReference type="Proteomes" id="UP000694941">
    <property type="component" value="Unplaced"/>
</dbReference>
<evidence type="ECO:0000259" key="2">
    <source>
        <dbReference type="PROSITE" id="PS50157"/>
    </source>
</evidence>
<protein>
    <submittedName>
        <fullName evidence="4">Uncharacterized protein LOC111085131</fullName>
    </submittedName>
</protein>
<dbReference type="PROSITE" id="PS00028">
    <property type="entry name" value="ZINC_FINGER_C2H2_1"/>
    <property type="match status" value="1"/>
</dbReference>
<organism evidence="3 4">
    <name type="scientific">Limulus polyphemus</name>
    <name type="common">Atlantic horseshoe crab</name>
    <dbReference type="NCBI Taxonomy" id="6850"/>
    <lineage>
        <taxon>Eukaryota</taxon>
        <taxon>Metazoa</taxon>
        <taxon>Ecdysozoa</taxon>
        <taxon>Arthropoda</taxon>
        <taxon>Chelicerata</taxon>
        <taxon>Merostomata</taxon>
        <taxon>Xiphosura</taxon>
        <taxon>Limulidae</taxon>
        <taxon>Limulus</taxon>
    </lineage>
</organism>
<accession>A0ABM1S3D0</accession>
<dbReference type="InterPro" id="IPR036236">
    <property type="entry name" value="Znf_C2H2_sf"/>
</dbReference>
<keyword evidence="1" id="KW-0863">Zinc-finger</keyword>
<name>A0ABM1S3D0_LIMPO</name>
<proteinExistence type="predicted"/>
<dbReference type="InterPro" id="IPR013087">
    <property type="entry name" value="Znf_C2H2_type"/>
</dbReference>
<dbReference type="SUPFAM" id="SSF57667">
    <property type="entry name" value="beta-beta-alpha zinc fingers"/>
    <property type="match status" value="1"/>
</dbReference>
<gene>
    <name evidence="4" type="primary">LOC111085131</name>
</gene>
<keyword evidence="1" id="KW-0479">Metal-binding</keyword>
<evidence type="ECO:0000256" key="1">
    <source>
        <dbReference type="PROSITE-ProRule" id="PRU00042"/>
    </source>
</evidence>
<keyword evidence="3" id="KW-1185">Reference proteome</keyword>
<sequence>MAITRKRPMNKYHSPNSVVTASRKENFRCKDCQKSFLYRSNLLCHRKLHVIRRINSGHQLSDSFRHKKNSDSDNQEITSSNFTKRTVWRSFSYSNPDTQKTTNSILFNNALNEERTRLFHSNEPKMLSFHLNEIGKCFERDKVLNDLKPQEPNNDTGVVSSFSYTSANAKCLQVTELFRNPTVQHQKTPGASKYDVFSLSDIRSFTNSKLQKPTFKTGTTSMANYDSSSLYSGDIDRSKSGTFSKTPESQVKPRCSKTSYIQTPSFPRISEDIVTFGNKKTLCESVIQELEETGYKTVFHRTLRSNWSKLVTNKISTLVFSKTLKGHQCSLSCLHRQS</sequence>
<feature type="domain" description="C2H2-type" evidence="2">
    <location>
        <begin position="27"/>
        <end position="54"/>
    </location>
</feature>
<dbReference type="PROSITE" id="PS50157">
    <property type="entry name" value="ZINC_FINGER_C2H2_2"/>
    <property type="match status" value="1"/>
</dbReference>
<keyword evidence="1" id="KW-0862">Zinc</keyword>